<feature type="non-terminal residue" evidence="1">
    <location>
        <position position="1"/>
    </location>
</feature>
<proteinExistence type="predicted"/>
<gene>
    <name evidence="1" type="ORF">Mgra_00003070</name>
</gene>
<feature type="non-terminal residue" evidence="1">
    <location>
        <position position="100"/>
    </location>
</feature>
<organism evidence="1 2">
    <name type="scientific">Meloidogyne graminicola</name>
    <dbReference type="NCBI Taxonomy" id="189291"/>
    <lineage>
        <taxon>Eukaryota</taxon>
        <taxon>Metazoa</taxon>
        <taxon>Ecdysozoa</taxon>
        <taxon>Nematoda</taxon>
        <taxon>Chromadorea</taxon>
        <taxon>Rhabditida</taxon>
        <taxon>Tylenchina</taxon>
        <taxon>Tylenchomorpha</taxon>
        <taxon>Tylenchoidea</taxon>
        <taxon>Meloidogynidae</taxon>
        <taxon>Meloidogyninae</taxon>
        <taxon>Meloidogyne</taxon>
    </lineage>
</organism>
<protein>
    <submittedName>
        <fullName evidence="1">Uncharacterized protein</fullName>
    </submittedName>
</protein>
<sequence length="100" mass="11556">RLLRTQDIIEITIGKPADPPERLNFNPIFLHNFSQYNNAAIQLPCTSGDLLHIELSSTMEERKENTFLGAAQTIGLKFKPENKEYFKSPHPSFRFKPIFH</sequence>
<dbReference type="Proteomes" id="UP000605970">
    <property type="component" value="Unassembled WGS sequence"/>
</dbReference>
<reference evidence="1" key="1">
    <citation type="journal article" date="2020" name="Ecol. Evol.">
        <title>Genome structure and content of the rice root-knot nematode (Meloidogyne graminicola).</title>
        <authorList>
            <person name="Phan N.T."/>
            <person name="Danchin E.G.J."/>
            <person name="Klopp C."/>
            <person name="Perfus-Barbeoch L."/>
            <person name="Kozlowski D.K."/>
            <person name="Koutsovoulos G.D."/>
            <person name="Lopez-Roques C."/>
            <person name="Bouchez O."/>
            <person name="Zahm M."/>
            <person name="Besnard G."/>
            <person name="Bellafiore S."/>
        </authorList>
    </citation>
    <scope>NUCLEOTIDE SEQUENCE</scope>
    <source>
        <strain evidence="1">VN-18</strain>
    </source>
</reference>
<evidence type="ECO:0000313" key="1">
    <source>
        <dbReference type="EMBL" id="KAF7637552.1"/>
    </source>
</evidence>
<keyword evidence="2" id="KW-1185">Reference proteome</keyword>
<accession>A0A8S9ZV25</accession>
<comment type="caution">
    <text evidence="1">The sequence shown here is derived from an EMBL/GenBank/DDBJ whole genome shotgun (WGS) entry which is preliminary data.</text>
</comment>
<dbReference type="EMBL" id="JABEBT010000019">
    <property type="protein sequence ID" value="KAF7637552.1"/>
    <property type="molecule type" value="Genomic_DNA"/>
</dbReference>
<dbReference type="AlphaFoldDB" id="A0A8S9ZV25"/>
<name>A0A8S9ZV25_9BILA</name>
<evidence type="ECO:0000313" key="2">
    <source>
        <dbReference type="Proteomes" id="UP000605970"/>
    </source>
</evidence>